<evidence type="ECO:0000256" key="2">
    <source>
        <dbReference type="ARBA" id="ARBA00005124"/>
    </source>
</evidence>
<evidence type="ECO:0000313" key="9">
    <source>
        <dbReference type="EMBL" id="TCK84773.1"/>
    </source>
</evidence>
<dbReference type="SUPFAM" id="SSF82649">
    <property type="entry name" value="SufE/NifU"/>
    <property type="match status" value="1"/>
</dbReference>
<protein>
    <recommendedName>
        <fullName evidence="3">lipoate--protein ligase</fullName>
        <ecNumber evidence="3">6.3.1.20</ecNumber>
    </recommendedName>
</protein>
<dbReference type="GO" id="GO:0017118">
    <property type="term" value="F:lipoyltransferase activity"/>
    <property type="evidence" value="ECO:0007669"/>
    <property type="project" value="TreeGrafter"/>
</dbReference>
<reference evidence="9 10" key="1">
    <citation type="submission" date="2019-03" db="EMBL/GenBank/DDBJ databases">
        <title>Genomic Encyclopedia of Archaeal and Bacterial Type Strains, Phase II (KMG-II): from individual species to whole genera.</title>
        <authorList>
            <person name="Goeker M."/>
        </authorList>
    </citation>
    <scope>NUCLEOTIDE SEQUENCE [LARGE SCALE GENOMIC DNA]</scope>
    <source>
        <strain evidence="9 10">DSM 22554</strain>
    </source>
</reference>
<dbReference type="PANTHER" id="PTHR12561:SF3">
    <property type="entry name" value="LIPOYLTRANSFERASE 1, MITOCHONDRIAL"/>
    <property type="match status" value="1"/>
</dbReference>
<evidence type="ECO:0000256" key="1">
    <source>
        <dbReference type="ARBA" id="ARBA00005085"/>
    </source>
</evidence>
<evidence type="ECO:0000256" key="7">
    <source>
        <dbReference type="ARBA" id="ARBA00048037"/>
    </source>
</evidence>
<organism evidence="9 10">
    <name type="scientific">Albibacterium bauzanense</name>
    <dbReference type="NCBI Taxonomy" id="653929"/>
    <lineage>
        <taxon>Bacteria</taxon>
        <taxon>Pseudomonadati</taxon>
        <taxon>Bacteroidota</taxon>
        <taxon>Sphingobacteriia</taxon>
        <taxon>Sphingobacteriales</taxon>
        <taxon>Sphingobacteriaceae</taxon>
        <taxon>Albibacterium</taxon>
    </lineage>
</organism>
<dbReference type="NCBIfam" id="TIGR00545">
    <property type="entry name" value="lipoyltrans"/>
    <property type="match status" value="1"/>
</dbReference>
<evidence type="ECO:0000259" key="8">
    <source>
        <dbReference type="PROSITE" id="PS51733"/>
    </source>
</evidence>
<keyword evidence="10" id="KW-1185">Reference proteome</keyword>
<dbReference type="PROSITE" id="PS51733">
    <property type="entry name" value="BPL_LPL_CATALYTIC"/>
    <property type="match status" value="1"/>
</dbReference>
<comment type="pathway">
    <text evidence="2">Protein modification; protein lipoylation via exogenous pathway; protein N(6)-(lipoyl)lysine from lipoate: step 1/2.</text>
</comment>
<proteinExistence type="predicted"/>
<dbReference type="EMBL" id="SMGO01000001">
    <property type="protein sequence ID" value="TCK84773.1"/>
    <property type="molecule type" value="Genomic_DNA"/>
</dbReference>
<dbReference type="SUPFAM" id="SSF55681">
    <property type="entry name" value="Class II aaRS and biotin synthetases"/>
    <property type="match status" value="1"/>
</dbReference>
<dbReference type="EC" id="6.3.1.20" evidence="3"/>
<name>A0A4R1M4W7_9SPHI</name>
<dbReference type="Pfam" id="PF21948">
    <property type="entry name" value="LplA-B_cat"/>
    <property type="match status" value="1"/>
</dbReference>
<dbReference type="CDD" id="cd16443">
    <property type="entry name" value="LplA"/>
    <property type="match status" value="1"/>
</dbReference>
<dbReference type="RefSeq" id="WP_132220405.1">
    <property type="nucleotide sequence ID" value="NZ_SMGO01000001.1"/>
</dbReference>
<feature type="domain" description="BPL/LPL catalytic" evidence="8">
    <location>
        <begin position="27"/>
        <end position="214"/>
    </location>
</feature>
<evidence type="ECO:0000256" key="4">
    <source>
        <dbReference type="ARBA" id="ARBA00022598"/>
    </source>
</evidence>
<keyword evidence="4 9" id="KW-0436">Ligase</keyword>
<keyword evidence="6" id="KW-0067">ATP-binding</keyword>
<gene>
    <name evidence="9" type="ORF">C8N28_0066</name>
</gene>
<dbReference type="InterPro" id="IPR019491">
    <property type="entry name" value="Lipoate_protein_ligase_C"/>
</dbReference>
<dbReference type="Proteomes" id="UP000294616">
    <property type="component" value="Unassembled WGS sequence"/>
</dbReference>
<dbReference type="GO" id="GO:0016979">
    <property type="term" value="F:lipoate-protein ligase activity"/>
    <property type="evidence" value="ECO:0007669"/>
    <property type="project" value="UniProtKB-EC"/>
</dbReference>
<dbReference type="PANTHER" id="PTHR12561">
    <property type="entry name" value="LIPOATE-PROTEIN LIGASE"/>
    <property type="match status" value="1"/>
</dbReference>
<dbReference type="AlphaFoldDB" id="A0A4R1M4W7"/>
<dbReference type="InterPro" id="IPR045864">
    <property type="entry name" value="aa-tRNA-synth_II/BPL/LPL"/>
</dbReference>
<dbReference type="GO" id="GO:0005737">
    <property type="term" value="C:cytoplasm"/>
    <property type="evidence" value="ECO:0007669"/>
    <property type="project" value="TreeGrafter"/>
</dbReference>
<sequence length="327" mass="37177">MRFIDNKGITDPAINLAMEEYVLHHAPVNESYFLFYINSPSIIVGKNQNALEEFNRSYVNEKDIQVVRRLSGGGTVYHDLGNLNFSFITSYDGKNFHNYSKFVQPIVETLNKIGVPAELNSRNDIFVNGRKISGNAQFAQKGRMLSHGTLLLNANLDKIVNSLSVSDANIHSKSIKSVRSKVANINEFLSEPLNMDEFKEIILEAIFEGREHIDEYLLKEEDWQLIHQISQEKYKQWEWNFGRSPKFSIIKSSRFPMGGIEVKLIIEHGLIVQAAIIGDFLEDVAHIENSLIGATYHSQGIQNALKEIDVQLYSGQVSKESFIRLLN</sequence>
<accession>A0A4R1M4W7</accession>
<dbReference type="UniPathway" id="UPA00537">
    <property type="reaction ID" value="UER00594"/>
</dbReference>
<dbReference type="GO" id="GO:0009249">
    <property type="term" value="P:protein lipoylation"/>
    <property type="evidence" value="ECO:0007669"/>
    <property type="project" value="InterPro"/>
</dbReference>
<comment type="catalytic activity">
    <reaction evidence="7">
        <text>L-lysyl-[lipoyl-carrier protein] + (R)-lipoate + ATP = N(6)-[(R)-lipoyl]-L-lysyl-[lipoyl-carrier protein] + AMP + diphosphate + H(+)</text>
        <dbReference type="Rhea" id="RHEA:49288"/>
        <dbReference type="Rhea" id="RHEA-COMP:10500"/>
        <dbReference type="Rhea" id="RHEA-COMP:10502"/>
        <dbReference type="ChEBI" id="CHEBI:15378"/>
        <dbReference type="ChEBI" id="CHEBI:29969"/>
        <dbReference type="ChEBI" id="CHEBI:30616"/>
        <dbReference type="ChEBI" id="CHEBI:33019"/>
        <dbReference type="ChEBI" id="CHEBI:83088"/>
        <dbReference type="ChEBI" id="CHEBI:83099"/>
        <dbReference type="ChEBI" id="CHEBI:456215"/>
        <dbReference type="EC" id="6.3.1.20"/>
    </reaction>
</comment>
<comment type="caution">
    <text evidence="9">The sequence shown here is derived from an EMBL/GenBank/DDBJ whole genome shotgun (WGS) entry which is preliminary data.</text>
</comment>
<dbReference type="OrthoDB" id="9787898at2"/>
<dbReference type="FunFam" id="3.30.930.10:FF:000072">
    <property type="entry name" value="Lipoate--protein ligase"/>
    <property type="match status" value="1"/>
</dbReference>
<dbReference type="Gene3D" id="3.30.390.50">
    <property type="entry name" value="CO dehydrogenase flavoprotein, C-terminal domain"/>
    <property type="match status" value="1"/>
</dbReference>
<evidence type="ECO:0000256" key="6">
    <source>
        <dbReference type="ARBA" id="ARBA00022840"/>
    </source>
</evidence>
<dbReference type="Pfam" id="PF10437">
    <property type="entry name" value="Lip_prot_lig_C"/>
    <property type="match status" value="1"/>
</dbReference>
<dbReference type="InterPro" id="IPR004143">
    <property type="entry name" value="BPL_LPL_catalytic"/>
</dbReference>
<dbReference type="InterPro" id="IPR004562">
    <property type="entry name" value="LipoylTrfase_LipoateP_Ligase"/>
</dbReference>
<dbReference type="GO" id="GO:0005524">
    <property type="term" value="F:ATP binding"/>
    <property type="evidence" value="ECO:0007669"/>
    <property type="project" value="UniProtKB-KW"/>
</dbReference>
<keyword evidence="5" id="KW-0547">Nucleotide-binding</keyword>
<dbReference type="Gene3D" id="3.30.930.10">
    <property type="entry name" value="Bira Bifunctional Protein, Domain 2"/>
    <property type="match status" value="1"/>
</dbReference>
<evidence type="ECO:0000256" key="5">
    <source>
        <dbReference type="ARBA" id="ARBA00022741"/>
    </source>
</evidence>
<comment type="pathway">
    <text evidence="1">Protein modification; protein lipoylation via exogenous pathway; protein N(6)-(lipoyl)lysine from lipoate: step 2/2.</text>
</comment>
<evidence type="ECO:0000256" key="3">
    <source>
        <dbReference type="ARBA" id="ARBA00012367"/>
    </source>
</evidence>
<evidence type="ECO:0000313" key="10">
    <source>
        <dbReference type="Proteomes" id="UP000294616"/>
    </source>
</evidence>